<evidence type="ECO:0000256" key="8">
    <source>
        <dbReference type="SAM" id="MobiDB-lite"/>
    </source>
</evidence>
<sequence>MARNPSSVSSNNDTAGFLVDPRFVDLKPLGFGGSGVVFSAIDSDCDKAVAIKKLAFHDKKSCKYALREIKIMRRLKHENVVTVYEILGPNGYQIAGHSSNIPLNELTSLYLVQELLDTDLQQLIQAQVLTEEHVCLFLYQLIRGLKYIHSANVVHRDLKPSNLLINIEDLSLKIGDFGLARIVDMEYSHKGYLTDGVGTCWYRSPELIISPRDYTKAIDMWSVGCIFAEMLTGKPLFSGGNEMDQIGRILDVTHLNDNEWNKLTQVLPISVLSIRSRSPKTALKSKFKDLSEDALDLLGSLLLFNPDRRISAEDALDHTFLAEYRCPDDEPIALRSFHVENEVDELSPKTLRRMLGTEVTEPVIPCGRTCDMNKITDAMATDHVLAKNMENVSRSSSSESLSDKVDNKYSDITQLIQMSEKLSFLDNSYPSPKELTLQVIVSLPDEENKKEQLSPKEEKTGHRSASKNSCQTNSLQTREEKRQVVDNGISLMPIRQTEASAVRKDLKISVTKDNDNQLDRAVTSSSSLYTENATNFLNANPVLSQEEKLNENSHKVSKNLGSQKKSTNQRQKDRLNEEKRAESPREIPQKAEKNRPRNEYDKNTETWGKSKEKARGESQKEEKMKRNKIDKNRDSSEISQDFDSMYRLPTEHLLHRRARRGDDRSSSRLESQLRIHEHRNSQLKLAEFERDRCIGAMGGCNLPPPGLTTSQEDIPALYAEHRSRSSSGSSETDTNYSDFPRRSEH</sequence>
<organism evidence="9">
    <name type="scientific">Magallana gigas</name>
    <name type="common">Pacific oyster</name>
    <name type="synonym">Crassostrea gigas</name>
    <dbReference type="NCBI Taxonomy" id="29159"/>
    <lineage>
        <taxon>Eukaryota</taxon>
        <taxon>Metazoa</taxon>
        <taxon>Spiralia</taxon>
        <taxon>Lophotrochozoa</taxon>
        <taxon>Mollusca</taxon>
        <taxon>Bivalvia</taxon>
        <taxon>Autobranchia</taxon>
        <taxon>Pteriomorphia</taxon>
        <taxon>Ostreida</taxon>
        <taxon>Ostreoidea</taxon>
        <taxon>Ostreidae</taxon>
        <taxon>Magallana</taxon>
    </lineage>
</organism>
<dbReference type="Pfam" id="PF00069">
    <property type="entry name" value="Pkinase"/>
    <property type="match status" value="1"/>
</dbReference>
<feature type="compositionally biased region" description="Basic and acidic residues" evidence="8">
    <location>
        <begin position="570"/>
        <end position="636"/>
    </location>
</feature>
<evidence type="ECO:0000256" key="4">
    <source>
        <dbReference type="ARBA" id="ARBA00022741"/>
    </source>
</evidence>
<evidence type="ECO:0000256" key="3">
    <source>
        <dbReference type="ARBA" id="ARBA00022679"/>
    </source>
</evidence>
<feature type="region of interest" description="Disordered" evidence="8">
    <location>
        <begin position="446"/>
        <end position="488"/>
    </location>
</feature>
<feature type="compositionally biased region" description="Polar residues" evidence="8">
    <location>
        <begin position="559"/>
        <end position="569"/>
    </location>
</feature>
<dbReference type="PROSITE" id="PS00108">
    <property type="entry name" value="PROTEIN_KINASE_ST"/>
    <property type="match status" value="1"/>
</dbReference>
<feature type="region of interest" description="Disordered" evidence="8">
    <location>
        <begin position="700"/>
        <end position="745"/>
    </location>
</feature>
<dbReference type="FunFam" id="1.10.510.10:FF:000624">
    <property type="entry name" value="Mitogen-activated protein kinase"/>
    <property type="match status" value="1"/>
</dbReference>
<dbReference type="AlphaFoldDB" id="K1QWR4"/>
<feature type="region of interest" description="Disordered" evidence="8">
    <location>
        <begin position="548"/>
        <end position="675"/>
    </location>
</feature>
<dbReference type="EMBL" id="JH818556">
    <property type="protein sequence ID" value="EKC33420.1"/>
    <property type="molecule type" value="Genomic_DNA"/>
</dbReference>
<dbReference type="Gene3D" id="1.10.510.10">
    <property type="entry name" value="Transferase(Phosphotransferase) domain 1"/>
    <property type="match status" value="1"/>
</dbReference>
<dbReference type="FunFam" id="3.30.200.20:FF:000281">
    <property type="entry name" value="Mitogen-activated protein kinase 4"/>
    <property type="match status" value="1"/>
</dbReference>
<dbReference type="GO" id="GO:0004707">
    <property type="term" value="F:MAP kinase activity"/>
    <property type="evidence" value="ECO:0007669"/>
    <property type="project" value="InterPro"/>
</dbReference>
<dbReference type="InterPro" id="IPR050117">
    <property type="entry name" value="MAPK"/>
</dbReference>
<feature type="compositionally biased region" description="Basic and acidic residues" evidence="8">
    <location>
        <begin position="660"/>
        <end position="675"/>
    </location>
</feature>
<protein>
    <submittedName>
        <fullName evidence="9">Mitogen-activated protein kinase 6</fullName>
    </submittedName>
</protein>
<dbReference type="OrthoDB" id="192887at2759"/>
<feature type="compositionally biased region" description="Basic and acidic residues" evidence="8">
    <location>
        <begin position="446"/>
        <end position="461"/>
    </location>
</feature>
<keyword evidence="6" id="KW-0067">ATP-binding</keyword>
<reference evidence="9" key="1">
    <citation type="journal article" date="2012" name="Nature">
        <title>The oyster genome reveals stress adaptation and complexity of shell formation.</title>
        <authorList>
            <person name="Zhang G."/>
            <person name="Fang X."/>
            <person name="Guo X."/>
            <person name="Li L."/>
            <person name="Luo R."/>
            <person name="Xu F."/>
            <person name="Yang P."/>
            <person name="Zhang L."/>
            <person name="Wang X."/>
            <person name="Qi H."/>
            <person name="Xiong Z."/>
            <person name="Que H."/>
            <person name="Xie Y."/>
            <person name="Holland P.W."/>
            <person name="Paps J."/>
            <person name="Zhu Y."/>
            <person name="Wu F."/>
            <person name="Chen Y."/>
            <person name="Wang J."/>
            <person name="Peng C."/>
            <person name="Meng J."/>
            <person name="Yang L."/>
            <person name="Liu J."/>
            <person name="Wen B."/>
            <person name="Zhang N."/>
            <person name="Huang Z."/>
            <person name="Zhu Q."/>
            <person name="Feng Y."/>
            <person name="Mount A."/>
            <person name="Hedgecock D."/>
            <person name="Xu Z."/>
            <person name="Liu Y."/>
            <person name="Domazet-Loso T."/>
            <person name="Du Y."/>
            <person name="Sun X."/>
            <person name="Zhang S."/>
            <person name="Liu B."/>
            <person name="Cheng P."/>
            <person name="Jiang X."/>
            <person name="Li J."/>
            <person name="Fan D."/>
            <person name="Wang W."/>
            <person name="Fu W."/>
            <person name="Wang T."/>
            <person name="Wang B."/>
            <person name="Zhang J."/>
            <person name="Peng Z."/>
            <person name="Li Y."/>
            <person name="Li N."/>
            <person name="Wang J."/>
            <person name="Chen M."/>
            <person name="He Y."/>
            <person name="Tan F."/>
            <person name="Song X."/>
            <person name="Zheng Q."/>
            <person name="Huang R."/>
            <person name="Yang H."/>
            <person name="Du X."/>
            <person name="Chen L."/>
            <person name="Yang M."/>
            <person name="Gaffney P.M."/>
            <person name="Wang S."/>
            <person name="Luo L."/>
            <person name="She Z."/>
            <person name="Ming Y."/>
            <person name="Huang W."/>
            <person name="Zhang S."/>
            <person name="Huang B."/>
            <person name="Zhang Y."/>
            <person name="Qu T."/>
            <person name="Ni P."/>
            <person name="Miao G."/>
            <person name="Wang J."/>
            <person name="Wang Q."/>
            <person name="Steinberg C.E."/>
            <person name="Wang H."/>
            <person name="Li N."/>
            <person name="Qian L."/>
            <person name="Zhang G."/>
            <person name="Li Y."/>
            <person name="Yang H."/>
            <person name="Liu X."/>
            <person name="Wang J."/>
            <person name="Yin Y."/>
            <person name="Wang J."/>
        </authorList>
    </citation>
    <scope>NUCLEOTIDE SEQUENCE [LARGE SCALE GENOMIC DNA]</scope>
    <source>
        <strain evidence="9">05x7-T-G4-1.051#20</strain>
    </source>
</reference>
<evidence type="ECO:0000256" key="5">
    <source>
        <dbReference type="ARBA" id="ARBA00022777"/>
    </source>
</evidence>
<dbReference type="PRINTS" id="PR01771">
    <property type="entry name" value="ERK3ERK4MAPK"/>
</dbReference>
<dbReference type="SUPFAM" id="SSF56112">
    <property type="entry name" value="Protein kinase-like (PK-like)"/>
    <property type="match status" value="1"/>
</dbReference>
<accession>K1QWR4</accession>
<evidence type="ECO:0000313" key="9">
    <source>
        <dbReference type="EMBL" id="EKC33420.1"/>
    </source>
</evidence>
<keyword evidence="7" id="KW-0131">Cell cycle</keyword>
<dbReference type="InParanoid" id="K1QWR4"/>
<keyword evidence="4" id="KW-0547">Nucleotide-binding</keyword>
<dbReference type="SMART" id="SM00220">
    <property type="entry name" value="S_TKc"/>
    <property type="match status" value="1"/>
</dbReference>
<name>K1QWR4_MAGGI</name>
<dbReference type="InterPro" id="IPR008350">
    <property type="entry name" value="MAPK_ERK3/4"/>
</dbReference>
<proteinExistence type="predicted"/>
<evidence type="ECO:0000256" key="1">
    <source>
        <dbReference type="ARBA" id="ARBA00022527"/>
    </source>
</evidence>
<evidence type="ECO:0000256" key="2">
    <source>
        <dbReference type="ARBA" id="ARBA00022553"/>
    </source>
</evidence>
<evidence type="ECO:0000256" key="6">
    <source>
        <dbReference type="ARBA" id="ARBA00022840"/>
    </source>
</evidence>
<keyword evidence="3" id="KW-0808">Transferase</keyword>
<dbReference type="PROSITE" id="PS50011">
    <property type="entry name" value="PROTEIN_KINASE_DOM"/>
    <property type="match status" value="1"/>
</dbReference>
<evidence type="ECO:0000256" key="7">
    <source>
        <dbReference type="ARBA" id="ARBA00023306"/>
    </source>
</evidence>
<dbReference type="HOGENOM" id="CLU_373088_0_0_1"/>
<dbReference type="InterPro" id="IPR017441">
    <property type="entry name" value="Protein_kinase_ATP_BS"/>
</dbReference>
<dbReference type="InterPro" id="IPR011009">
    <property type="entry name" value="Kinase-like_dom_sf"/>
</dbReference>
<dbReference type="GO" id="GO:0005524">
    <property type="term" value="F:ATP binding"/>
    <property type="evidence" value="ECO:0007669"/>
    <property type="project" value="UniProtKB-UniRule"/>
</dbReference>
<dbReference type="PROSITE" id="PS00107">
    <property type="entry name" value="PROTEIN_KINASE_ATP"/>
    <property type="match status" value="1"/>
</dbReference>
<gene>
    <name evidence="9" type="ORF">CGI_10018239</name>
</gene>
<feature type="compositionally biased region" description="Polar residues" evidence="8">
    <location>
        <begin position="466"/>
        <end position="476"/>
    </location>
</feature>
<dbReference type="Gene3D" id="3.30.200.20">
    <property type="entry name" value="Phosphorylase Kinase, domain 1"/>
    <property type="match status" value="1"/>
</dbReference>
<dbReference type="InterPro" id="IPR008271">
    <property type="entry name" value="Ser/Thr_kinase_AS"/>
</dbReference>
<dbReference type="PANTHER" id="PTHR24055">
    <property type="entry name" value="MITOGEN-ACTIVATED PROTEIN KINASE"/>
    <property type="match status" value="1"/>
</dbReference>
<dbReference type="KEGG" id="crg:105317066"/>
<keyword evidence="1" id="KW-0723">Serine/threonine-protein kinase</keyword>
<dbReference type="InterPro" id="IPR000719">
    <property type="entry name" value="Prot_kinase_dom"/>
</dbReference>
<keyword evidence="2" id="KW-0597">Phosphoprotein</keyword>
<keyword evidence="5 9" id="KW-0418">Kinase</keyword>